<dbReference type="PANTHER" id="PTHR43080">
    <property type="entry name" value="CBS DOMAIN-CONTAINING PROTEIN CBSX3, MITOCHONDRIAL"/>
    <property type="match status" value="1"/>
</dbReference>
<dbReference type="Pfam" id="PF00571">
    <property type="entry name" value="CBS"/>
    <property type="match status" value="2"/>
</dbReference>
<feature type="domain" description="CBS" evidence="3">
    <location>
        <begin position="66"/>
        <end position="124"/>
    </location>
</feature>
<accession>A0A4U0SGK6</accession>
<proteinExistence type="predicted"/>
<dbReference type="InterPro" id="IPR046342">
    <property type="entry name" value="CBS_dom_sf"/>
</dbReference>
<evidence type="ECO:0000313" key="5">
    <source>
        <dbReference type="Proteomes" id="UP000305778"/>
    </source>
</evidence>
<comment type="caution">
    <text evidence="4">The sequence shown here is derived from an EMBL/GenBank/DDBJ whole genome shotgun (WGS) entry which is preliminary data.</text>
</comment>
<dbReference type="PANTHER" id="PTHR43080:SF2">
    <property type="entry name" value="CBS DOMAIN-CONTAINING PROTEIN"/>
    <property type="match status" value="1"/>
</dbReference>
<keyword evidence="1 2" id="KW-0129">CBS domain</keyword>
<keyword evidence="5" id="KW-1185">Reference proteome</keyword>
<dbReference type="SMART" id="SM00116">
    <property type="entry name" value="CBS"/>
    <property type="match status" value="2"/>
</dbReference>
<dbReference type="InterPro" id="IPR000644">
    <property type="entry name" value="CBS_dom"/>
</dbReference>
<dbReference type="AlphaFoldDB" id="A0A4U0SGK6"/>
<dbReference type="PROSITE" id="PS51371">
    <property type="entry name" value="CBS"/>
    <property type="match status" value="2"/>
</dbReference>
<gene>
    <name evidence="4" type="ORF">FCI23_30095</name>
</gene>
<dbReference type="Proteomes" id="UP000305778">
    <property type="component" value="Unassembled WGS sequence"/>
</dbReference>
<reference evidence="4 5" key="1">
    <citation type="submission" date="2019-04" db="EMBL/GenBank/DDBJ databases">
        <title>Streptomyces oryziradicis sp. nov., a novel actinomycete isolated from rhizosphere soil of rice (Oryza sativa L.).</title>
        <authorList>
            <person name="Li C."/>
        </authorList>
    </citation>
    <scope>NUCLEOTIDE SEQUENCE [LARGE SCALE GENOMIC DNA]</scope>
    <source>
        <strain evidence="4 5">NEAU-C40</strain>
    </source>
</reference>
<evidence type="ECO:0000256" key="1">
    <source>
        <dbReference type="ARBA" id="ARBA00023122"/>
    </source>
</evidence>
<dbReference type="OrthoDB" id="9789996at2"/>
<dbReference type="EMBL" id="SUMC01000034">
    <property type="protein sequence ID" value="TKA08153.1"/>
    <property type="molecule type" value="Genomic_DNA"/>
</dbReference>
<evidence type="ECO:0000313" key="4">
    <source>
        <dbReference type="EMBL" id="TKA08153.1"/>
    </source>
</evidence>
<feature type="domain" description="CBS" evidence="3">
    <location>
        <begin position="1"/>
        <end position="58"/>
    </location>
</feature>
<evidence type="ECO:0000259" key="3">
    <source>
        <dbReference type="PROSITE" id="PS51371"/>
    </source>
</evidence>
<organism evidence="4 5">
    <name type="scientific">Actinacidiphila oryziradicis</name>
    <dbReference type="NCBI Taxonomy" id="2571141"/>
    <lineage>
        <taxon>Bacteria</taxon>
        <taxon>Bacillati</taxon>
        <taxon>Actinomycetota</taxon>
        <taxon>Actinomycetes</taxon>
        <taxon>Kitasatosporales</taxon>
        <taxon>Streptomycetaceae</taxon>
        <taxon>Actinacidiphila</taxon>
    </lineage>
</organism>
<dbReference type="SUPFAM" id="SSF54631">
    <property type="entry name" value="CBS-domain pair"/>
    <property type="match status" value="1"/>
</dbReference>
<evidence type="ECO:0000256" key="2">
    <source>
        <dbReference type="PROSITE-ProRule" id="PRU00703"/>
    </source>
</evidence>
<dbReference type="Gene3D" id="3.10.580.10">
    <property type="entry name" value="CBS-domain"/>
    <property type="match status" value="1"/>
</dbReference>
<protein>
    <submittedName>
        <fullName evidence="4">CBS domain-containing protein</fullName>
    </submittedName>
</protein>
<name>A0A4U0SGK6_9ACTN</name>
<sequence>MTTDVVTVPPYTSLTAVAACMRDADVGCVLVATDDVLHGLITDRDIIVRVTAEGLIAGSTTARQAASRALVTVTPDTTLCDATALMRDHALHRLPVVDDGHLVGLLSLGDIAATPHAQEVLIALSNAQANH</sequence>
<dbReference type="InterPro" id="IPR051257">
    <property type="entry name" value="Diverse_CBS-Domain"/>
</dbReference>